<dbReference type="AlphaFoldDB" id="A0A0M0KB70"/>
<comment type="caution">
    <text evidence="2">The sequence shown here is derived from an EMBL/GenBank/DDBJ whole genome shotgun (WGS) entry which is preliminary data.</text>
</comment>
<dbReference type="EMBL" id="JWZX01000662">
    <property type="protein sequence ID" value="KOO36024.1"/>
    <property type="molecule type" value="Genomic_DNA"/>
</dbReference>
<evidence type="ECO:0000313" key="2">
    <source>
        <dbReference type="EMBL" id="KOO36024.1"/>
    </source>
</evidence>
<feature type="coiled-coil region" evidence="1">
    <location>
        <begin position="10"/>
        <end position="242"/>
    </location>
</feature>
<organism evidence="2 3">
    <name type="scientific">Chrysochromulina tobinii</name>
    <dbReference type="NCBI Taxonomy" id="1460289"/>
    <lineage>
        <taxon>Eukaryota</taxon>
        <taxon>Haptista</taxon>
        <taxon>Haptophyta</taxon>
        <taxon>Prymnesiophyceae</taxon>
        <taxon>Prymnesiales</taxon>
        <taxon>Chrysochromulinaceae</taxon>
        <taxon>Chrysochromulina</taxon>
    </lineage>
</organism>
<dbReference type="Proteomes" id="UP000037460">
    <property type="component" value="Unassembled WGS sequence"/>
</dbReference>
<evidence type="ECO:0000313" key="3">
    <source>
        <dbReference type="Proteomes" id="UP000037460"/>
    </source>
</evidence>
<sequence>MKPEELDALYVEEQRQIEALTREVGQLRAQAAGGRAHRDASVAAAQDEVKRLTKQVEDLKETMRRQAQMAVAQLDQVRGAYAKELEERADECEAGRVQLSAMALELALSSAEKEKALRQLSDVERRAAEAEALMSGSANDIARRATDAAAAANAAIAAATARAHAAEEQRDAARKEARRAEGAVEQLQKEISEISEARAMRDASFAALGEAQEHVKASEAQRQMLEAELRTTRLTIKRLEAAAAEVAESHRVLMTTDGH</sequence>
<reference evidence="3" key="1">
    <citation type="journal article" date="2015" name="PLoS Genet.">
        <title>Genome Sequence and Transcriptome Analyses of Chrysochromulina tobin: Metabolic Tools for Enhanced Algal Fitness in the Prominent Order Prymnesiales (Haptophyceae).</title>
        <authorList>
            <person name="Hovde B.T."/>
            <person name="Deodato C.R."/>
            <person name="Hunsperger H.M."/>
            <person name="Ryken S.A."/>
            <person name="Yost W."/>
            <person name="Jha R.K."/>
            <person name="Patterson J."/>
            <person name="Monnat R.J. Jr."/>
            <person name="Barlow S.B."/>
            <person name="Starkenburg S.R."/>
            <person name="Cattolico R.A."/>
        </authorList>
    </citation>
    <scope>NUCLEOTIDE SEQUENCE</scope>
    <source>
        <strain evidence="3">CCMP291</strain>
    </source>
</reference>
<protein>
    <submittedName>
        <fullName evidence="2">Uncharacterized protein</fullName>
    </submittedName>
</protein>
<dbReference type="Gene3D" id="1.20.5.1700">
    <property type="match status" value="1"/>
</dbReference>
<keyword evidence="1" id="KW-0175">Coiled coil</keyword>
<name>A0A0M0KB70_9EUKA</name>
<evidence type="ECO:0000256" key="1">
    <source>
        <dbReference type="SAM" id="Coils"/>
    </source>
</evidence>
<keyword evidence="3" id="KW-1185">Reference proteome</keyword>
<proteinExistence type="predicted"/>
<accession>A0A0M0KB70</accession>
<gene>
    <name evidence="2" type="ORF">Ctob_016061</name>
</gene>